<evidence type="ECO:0000256" key="3">
    <source>
        <dbReference type="ARBA" id="ARBA00022692"/>
    </source>
</evidence>
<dbReference type="Proteomes" id="UP000262939">
    <property type="component" value="Unassembled WGS sequence"/>
</dbReference>
<dbReference type="Pfam" id="PF03899">
    <property type="entry name" value="ATP-synt_I"/>
    <property type="match status" value="1"/>
</dbReference>
<feature type="transmembrane region" description="Helical" evidence="6">
    <location>
        <begin position="74"/>
        <end position="91"/>
    </location>
</feature>
<dbReference type="EMBL" id="QVTD01000010">
    <property type="protein sequence ID" value="RFU62327.1"/>
    <property type="molecule type" value="Genomic_DNA"/>
</dbReference>
<dbReference type="InterPro" id="IPR005598">
    <property type="entry name" value="ATP_synth_I"/>
</dbReference>
<feature type="transmembrane region" description="Helical" evidence="6">
    <location>
        <begin position="12"/>
        <end position="28"/>
    </location>
</feature>
<dbReference type="RefSeq" id="WP_117323223.1">
    <property type="nucleotide sequence ID" value="NZ_QVTD01000010.1"/>
</dbReference>
<evidence type="ECO:0000256" key="5">
    <source>
        <dbReference type="ARBA" id="ARBA00023136"/>
    </source>
</evidence>
<keyword evidence="3 6" id="KW-0812">Transmembrane</keyword>
<keyword evidence="2" id="KW-1003">Cell membrane</keyword>
<dbReference type="PANTHER" id="PTHR40035:SF1">
    <property type="entry name" value="ATP SYNTHASE PROTEIN I"/>
    <property type="match status" value="1"/>
</dbReference>
<evidence type="ECO:0000256" key="1">
    <source>
        <dbReference type="ARBA" id="ARBA00004651"/>
    </source>
</evidence>
<reference evidence="7 8" key="1">
    <citation type="submission" date="2018-08" db="EMBL/GenBank/DDBJ databases">
        <title>Bacillus chawlae sp. nov., Bacillus glennii sp. nov., and Bacillus saganii sp. nov. Isolated from the Vehicle Assembly Building at Kennedy Space Center where the Viking Spacecraft were Assembled.</title>
        <authorList>
            <person name="Seuylemezian A."/>
            <person name="Vaishampayan P."/>
        </authorList>
    </citation>
    <scope>NUCLEOTIDE SEQUENCE [LARGE SCALE GENOMIC DNA]</scope>
    <source>
        <strain evidence="7 8">V44-8</strain>
    </source>
</reference>
<comment type="caution">
    <text evidence="7">The sequence shown here is derived from an EMBL/GenBank/DDBJ whole genome shotgun (WGS) entry which is preliminary data.</text>
</comment>
<evidence type="ECO:0000313" key="7">
    <source>
        <dbReference type="EMBL" id="RFU62327.1"/>
    </source>
</evidence>
<evidence type="ECO:0000256" key="4">
    <source>
        <dbReference type="ARBA" id="ARBA00022989"/>
    </source>
</evidence>
<feature type="transmembrane region" description="Helical" evidence="6">
    <location>
        <begin position="97"/>
        <end position="117"/>
    </location>
</feature>
<feature type="transmembrane region" description="Helical" evidence="6">
    <location>
        <begin position="34"/>
        <end position="53"/>
    </location>
</feature>
<organism evidence="7 8">
    <name type="scientific">Peribacillus glennii</name>
    <dbReference type="NCBI Taxonomy" id="2303991"/>
    <lineage>
        <taxon>Bacteria</taxon>
        <taxon>Bacillati</taxon>
        <taxon>Bacillota</taxon>
        <taxon>Bacilli</taxon>
        <taxon>Bacillales</taxon>
        <taxon>Bacillaceae</taxon>
        <taxon>Peribacillus</taxon>
    </lineage>
</organism>
<evidence type="ECO:0000256" key="6">
    <source>
        <dbReference type="SAM" id="Phobius"/>
    </source>
</evidence>
<comment type="subcellular location">
    <subcellularLocation>
        <location evidence="1">Cell membrane</location>
        <topology evidence="1">Multi-pass membrane protein</topology>
    </subcellularLocation>
</comment>
<dbReference type="InterPro" id="IPR039072">
    <property type="entry name" value="ATP_synth_I_Bacilli"/>
</dbReference>
<name>A0A372L9S8_9BACI</name>
<dbReference type="PANTHER" id="PTHR40035">
    <property type="entry name" value="ATP SYNTHASE PROTEIN I"/>
    <property type="match status" value="1"/>
</dbReference>
<sequence length="127" mass="14542">MPELQSMFKRQRTYIMFLLVLYVLGAGFTPYYTIFMGLILGTGFSLFNLWSLVRKNRKFSEAVAANEKAKSLGTLTRIAIGALAAVVALRYPEHFHVVSMVIGLMTAYVVIIIDFFIQNLRREKKER</sequence>
<dbReference type="GO" id="GO:0005886">
    <property type="term" value="C:plasma membrane"/>
    <property type="evidence" value="ECO:0007669"/>
    <property type="project" value="UniProtKB-SubCell"/>
</dbReference>
<proteinExistence type="predicted"/>
<dbReference type="OrthoDB" id="2355635at2"/>
<evidence type="ECO:0000313" key="8">
    <source>
        <dbReference type="Proteomes" id="UP000262939"/>
    </source>
</evidence>
<keyword evidence="4 6" id="KW-1133">Transmembrane helix</keyword>
<protein>
    <submittedName>
        <fullName evidence="7">ATP synthase subunit I</fullName>
    </submittedName>
</protein>
<gene>
    <name evidence="7" type="ORF">D0466_14185</name>
</gene>
<accession>A0A372L9S8</accession>
<evidence type="ECO:0000256" key="2">
    <source>
        <dbReference type="ARBA" id="ARBA00022475"/>
    </source>
</evidence>
<dbReference type="AlphaFoldDB" id="A0A372L9S8"/>
<keyword evidence="8" id="KW-1185">Reference proteome</keyword>
<keyword evidence="5 6" id="KW-0472">Membrane</keyword>